<reference evidence="1 2" key="1">
    <citation type="submission" date="2024-11" db="EMBL/GenBank/DDBJ databases">
        <title>Chromosome-level genome assembly of Eucalyptus globulus Labill. provides insights into its genome evolution.</title>
        <authorList>
            <person name="Li X."/>
        </authorList>
    </citation>
    <scope>NUCLEOTIDE SEQUENCE [LARGE SCALE GENOMIC DNA]</scope>
    <source>
        <strain evidence="1">CL2024</strain>
        <tissue evidence="1">Fresh tender leaves</tissue>
    </source>
</reference>
<dbReference type="Proteomes" id="UP001634007">
    <property type="component" value="Unassembled WGS sequence"/>
</dbReference>
<name>A0ABD3LHK5_EUCGL</name>
<dbReference type="EMBL" id="JBJKBG010000003">
    <property type="protein sequence ID" value="KAL3747780.1"/>
    <property type="molecule type" value="Genomic_DNA"/>
</dbReference>
<protein>
    <submittedName>
        <fullName evidence="1">Uncharacterized protein</fullName>
    </submittedName>
</protein>
<proteinExistence type="predicted"/>
<sequence>MDEDGSERERETWASLGDSVKQRAWDFWGQQGLHLVGKLTELLGTCGCCRGTNRSGAAGVAANGPRTGEDAGKGGSCSLASSVNVAGQQTSGETRLTSVLASLDGLSSILLATQQRVKKNDRWRGDSGWQL</sequence>
<organism evidence="1 2">
    <name type="scientific">Eucalyptus globulus</name>
    <name type="common">Tasmanian blue gum</name>
    <dbReference type="NCBI Taxonomy" id="34317"/>
    <lineage>
        <taxon>Eukaryota</taxon>
        <taxon>Viridiplantae</taxon>
        <taxon>Streptophyta</taxon>
        <taxon>Embryophyta</taxon>
        <taxon>Tracheophyta</taxon>
        <taxon>Spermatophyta</taxon>
        <taxon>Magnoliopsida</taxon>
        <taxon>eudicotyledons</taxon>
        <taxon>Gunneridae</taxon>
        <taxon>Pentapetalae</taxon>
        <taxon>rosids</taxon>
        <taxon>malvids</taxon>
        <taxon>Myrtales</taxon>
        <taxon>Myrtaceae</taxon>
        <taxon>Myrtoideae</taxon>
        <taxon>Eucalypteae</taxon>
        <taxon>Eucalyptus</taxon>
    </lineage>
</organism>
<accession>A0ABD3LHK5</accession>
<evidence type="ECO:0000313" key="2">
    <source>
        <dbReference type="Proteomes" id="UP001634007"/>
    </source>
</evidence>
<keyword evidence="2" id="KW-1185">Reference proteome</keyword>
<evidence type="ECO:0000313" key="1">
    <source>
        <dbReference type="EMBL" id="KAL3747780.1"/>
    </source>
</evidence>
<gene>
    <name evidence="1" type="ORF">ACJRO7_016570</name>
</gene>
<comment type="caution">
    <text evidence="1">The sequence shown here is derived from an EMBL/GenBank/DDBJ whole genome shotgun (WGS) entry which is preliminary data.</text>
</comment>
<dbReference type="AlphaFoldDB" id="A0ABD3LHK5"/>